<reference evidence="3" key="1">
    <citation type="submission" date="2020-10" db="EMBL/GenBank/DDBJ databases">
        <title>Unveiling of a novel bifunctional photoreceptor, Dualchrome1, isolated from a cosmopolitan green alga.</title>
        <authorList>
            <person name="Suzuki S."/>
            <person name="Kawachi M."/>
        </authorList>
    </citation>
    <scope>NUCLEOTIDE SEQUENCE</scope>
    <source>
        <strain evidence="3">NIES 2893</strain>
    </source>
</reference>
<dbReference type="Pfam" id="PF01593">
    <property type="entry name" value="Amino_oxidase"/>
    <property type="match status" value="1"/>
</dbReference>
<organism evidence="3 4">
    <name type="scientific">Pycnococcus provasolii</name>
    <dbReference type="NCBI Taxonomy" id="41880"/>
    <lineage>
        <taxon>Eukaryota</taxon>
        <taxon>Viridiplantae</taxon>
        <taxon>Chlorophyta</taxon>
        <taxon>Pseudoscourfieldiophyceae</taxon>
        <taxon>Pseudoscourfieldiales</taxon>
        <taxon>Pycnococcaceae</taxon>
        <taxon>Pycnococcus</taxon>
    </lineage>
</organism>
<dbReference type="OrthoDB" id="5046242at2759"/>
<dbReference type="Gene3D" id="3.90.660.10">
    <property type="match status" value="1"/>
</dbReference>
<protein>
    <recommendedName>
        <fullName evidence="2">Amine oxidase domain-containing protein</fullName>
    </recommendedName>
</protein>
<evidence type="ECO:0000256" key="1">
    <source>
        <dbReference type="ARBA" id="ARBA00005995"/>
    </source>
</evidence>
<comment type="caution">
    <text evidence="3">The sequence shown here is derived from an EMBL/GenBank/DDBJ whole genome shotgun (WGS) entry which is preliminary data.</text>
</comment>
<dbReference type="EMBL" id="BNJQ01000003">
    <property type="protein sequence ID" value="GHP02590.1"/>
    <property type="molecule type" value="Genomic_DNA"/>
</dbReference>
<feature type="domain" description="Amine oxidase" evidence="2">
    <location>
        <begin position="22"/>
        <end position="446"/>
    </location>
</feature>
<comment type="similarity">
    <text evidence="1">Belongs to the flavin monoamine oxidase family.</text>
</comment>
<evidence type="ECO:0000259" key="2">
    <source>
        <dbReference type="Pfam" id="PF01593"/>
    </source>
</evidence>
<dbReference type="GO" id="GO:0016491">
    <property type="term" value="F:oxidoreductase activity"/>
    <property type="evidence" value="ECO:0007669"/>
    <property type="project" value="InterPro"/>
</dbReference>
<dbReference type="AlphaFoldDB" id="A0A830H9D8"/>
<evidence type="ECO:0000313" key="3">
    <source>
        <dbReference type="EMBL" id="GHP02590.1"/>
    </source>
</evidence>
<dbReference type="SUPFAM" id="SSF54373">
    <property type="entry name" value="FAD-linked reductases, C-terminal domain"/>
    <property type="match status" value="1"/>
</dbReference>
<proteinExistence type="inferred from homology"/>
<dbReference type="Proteomes" id="UP000660262">
    <property type="component" value="Unassembled WGS sequence"/>
</dbReference>
<gene>
    <name evidence="3" type="ORF">PPROV_000134600</name>
</gene>
<dbReference type="PANTHER" id="PTHR10742">
    <property type="entry name" value="FLAVIN MONOAMINE OXIDASE"/>
    <property type="match status" value="1"/>
</dbReference>
<evidence type="ECO:0000313" key="4">
    <source>
        <dbReference type="Proteomes" id="UP000660262"/>
    </source>
</evidence>
<keyword evidence="4" id="KW-1185">Reference proteome</keyword>
<dbReference type="Gene3D" id="3.50.50.60">
    <property type="entry name" value="FAD/NAD(P)-binding domain"/>
    <property type="match status" value="1"/>
</dbReference>
<dbReference type="SUPFAM" id="SSF51905">
    <property type="entry name" value="FAD/NAD(P)-binding domain"/>
    <property type="match status" value="1"/>
</dbReference>
<name>A0A830H9D8_9CHLO</name>
<sequence>MKHNKNDDDIHAAAVVVVGTGIAGLTCASELAKASCRVLVYEASAQIGGRLRQTTSSPSTPSGIELGAQFVHGTSGDMSARLLDEVGREHVRSLPWPDATYSKERGWCRADDDAVLKAAEEAMEGLESTSAPATESVAEALADSDTAVLDTARAVYSNDYGTDLHGLGAAAVAEELAAWESGEDYGVLVGRQSSDNNWSVLVKSLAKNLDITTNARLVRVVHWQEGDRKPLELHFSDGRVANAAVAVLALPLTVLREGDVIFNPPLPAWKLRAWCIMQMDNCLKIILSFDKAFWESEKTMEWDVVCPGSFLPELWFQSPSGPIPCDSAVAVAFLGGTAANDVANMPKEDVINRSLEQLDFMFGTADEPKPATKHYKPPGTVFSWRHDVPNVRGGYSFPTVCDGSDVRFAASRACGRLVFAGEHTHASMNPCIQAAMDSGVRAARDVTNAMRGSTRAKGENSRSKL</sequence>
<dbReference type="InterPro" id="IPR050281">
    <property type="entry name" value="Flavin_monoamine_oxidase"/>
</dbReference>
<dbReference type="InterPro" id="IPR002937">
    <property type="entry name" value="Amino_oxidase"/>
</dbReference>
<dbReference type="PANTHER" id="PTHR10742:SF418">
    <property type="entry name" value="AMINE OXIDASE DOMAIN-CONTAINING PROTEIN"/>
    <property type="match status" value="1"/>
</dbReference>
<dbReference type="InterPro" id="IPR036188">
    <property type="entry name" value="FAD/NAD-bd_sf"/>
</dbReference>
<accession>A0A830H9D8</accession>